<dbReference type="InterPro" id="IPR024529">
    <property type="entry name" value="ECF_trnsprt_substrate-spec"/>
</dbReference>
<dbReference type="Pfam" id="PF12822">
    <property type="entry name" value="ECF_trnsprt"/>
    <property type="match status" value="1"/>
</dbReference>
<feature type="transmembrane region" description="Helical" evidence="1">
    <location>
        <begin position="144"/>
        <end position="162"/>
    </location>
</feature>
<protein>
    <submittedName>
        <fullName evidence="2">ECF-type riboflavin transporter, S component</fullName>
    </submittedName>
</protein>
<dbReference type="GO" id="GO:0022857">
    <property type="term" value="F:transmembrane transporter activity"/>
    <property type="evidence" value="ECO:0007669"/>
    <property type="project" value="InterPro"/>
</dbReference>
<organism evidence="2 3">
    <name type="scientific">Eubacterium aggregans</name>
    <dbReference type="NCBI Taxonomy" id="81409"/>
    <lineage>
        <taxon>Bacteria</taxon>
        <taxon>Bacillati</taxon>
        <taxon>Bacillota</taxon>
        <taxon>Clostridia</taxon>
        <taxon>Eubacteriales</taxon>
        <taxon>Eubacteriaceae</taxon>
        <taxon>Eubacterium</taxon>
    </lineage>
</organism>
<keyword evidence="3" id="KW-1185">Reference proteome</keyword>
<feature type="transmembrane region" description="Helical" evidence="1">
    <location>
        <begin position="267"/>
        <end position="291"/>
    </location>
</feature>
<name>A0A1H4DEJ2_9FIRM</name>
<dbReference type="AlphaFoldDB" id="A0A1H4DEJ2"/>
<feature type="transmembrane region" description="Helical" evidence="1">
    <location>
        <begin position="174"/>
        <end position="194"/>
    </location>
</feature>
<feature type="transmembrane region" description="Helical" evidence="1">
    <location>
        <begin position="51"/>
        <end position="73"/>
    </location>
</feature>
<feature type="transmembrane region" description="Helical" evidence="1">
    <location>
        <begin position="303"/>
        <end position="325"/>
    </location>
</feature>
<dbReference type="Gene3D" id="1.10.1760.20">
    <property type="match status" value="1"/>
</dbReference>
<gene>
    <name evidence="2" type="ORF">SAMN04515656_1238</name>
</gene>
<keyword evidence="1" id="KW-1133">Transmembrane helix</keyword>
<feature type="transmembrane region" description="Helical" evidence="1">
    <location>
        <begin position="201"/>
        <end position="226"/>
    </location>
</feature>
<dbReference type="RefSeq" id="WP_242911664.1">
    <property type="nucleotide sequence ID" value="NZ_FNRK01000023.1"/>
</dbReference>
<reference evidence="2 3" key="1">
    <citation type="submission" date="2016-10" db="EMBL/GenBank/DDBJ databases">
        <authorList>
            <person name="de Groot N.N."/>
        </authorList>
    </citation>
    <scope>NUCLEOTIDE SEQUENCE [LARGE SCALE GENOMIC DNA]</scope>
    <source>
        <strain evidence="2 3">SR12</strain>
    </source>
</reference>
<evidence type="ECO:0000256" key="1">
    <source>
        <dbReference type="SAM" id="Phobius"/>
    </source>
</evidence>
<evidence type="ECO:0000313" key="2">
    <source>
        <dbReference type="EMBL" id="SEA70839.1"/>
    </source>
</evidence>
<feature type="transmembrane region" description="Helical" evidence="1">
    <location>
        <begin position="238"/>
        <end position="255"/>
    </location>
</feature>
<dbReference type="STRING" id="81409.SAMN04515656_1238"/>
<feature type="transmembrane region" description="Helical" evidence="1">
    <location>
        <begin position="117"/>
        <end position="137"/>
    </location>
</feature>
<dbReference type="Proteomes" id="UP000199394">
    <property type="component" value="Unassembled WGS sequence"/>
</dbReference>
<evidence type="ECO:0000313" key="3">
    <source>
        <dbReference type="Proteomes" id="UP000199394"/>
    </source>
</evidence>
<accession>A0A1H4DEJ2</accession>
<dbReference type="EMBL" id="FNRK01000023">
    <property type="protein sequence ID" value="SEA70839.1"/>
    <property type="molecule type" value="Genomic_DNA"/>
</dbReference>
<proteinExistence type="predicted"/>
<keyword evidence="1" id="KW-0472">Membrane</keyword>
<sequence length="344" mass="37489">MATNRKNSAVKTAEQQAVLKVVGTSPTGNPGPAAPPVRKRLRDNRPTKQKIVLVWAAILLACAGGIWLCFTYLGSSKYYSSVFIGFIFVVIGTQYLKPHVDAGPPVAAPKDHRIGKRTWLCAAMILVAIPLTIWAGIRFGGDRKYYIVSMAIILETMIPFLVSFEGRKPQARELVVIATLCAIAVAGRAAFFMLPQFKPVLALVIIAGVCFGGESGFLVGAVTGFVSNFFFGQGPWTPWQMFAFGIIGFLAGICFKRGWLGTSKLPLCIFGGVTALCIYGPIMNVASGLMWSSTLSWPVILSYLITGFPFDLVHAIATIFFLSIFSQPMIEKLERIKLKYGLME</sequence>
<keyword evidence="1" id="KW-0812">Transmembrane</keyword>